<evidence type="ECO:0000256" key="3">
    <source>
        <dbReference type="ARBA" id="ARBA00022705"/>
    </source>
</evidence>
<dbReference type="GO" id="GO:0017116">
    <property type="term" value="F:single-stranded DNA helicase activity"/>
    <property type="evidence" value="ECO:0007669"/>
    <property type="project" value="TreeGrafter"/>
</dbReference>
<evidence type="ECO:0000256" key="13">
    <source>
        <dbReference type="SAM" id="MobiDB-lite"/>
    </source>
</evidence>
<keyword evidence="5 12" id="KW-0378">Hydrolase</keyword>
<keyword evidence="6 12" id="KW-0347">Helicase</keyword>
<gene>
    <name evidence="15" type="ORF">COCSUDRAFT_911</name>
</gene>
<dbReference type="Gene3D" id="3.30.1640.10">
    <property type="entry name" value="mini-chromosome maintenance (MCM) complex, chain A, domain 1"/>
    <property type="match status" value="1"/>
</dbReference>
<dbReference type="InterPro" id="IPR012340">
    <property type="entry name" value="NA-bd_OB-fold"/>
</dbReference>
<dbReference type="EMBL" id="AGSI01000015">
    <property type="protein sequence ID" value="EIE20429.1"/>
    <property type="molecule type" value="Genomic_DNA"/>
</dbReference>
<dbReference type="GeneID" id="17038405"/>
<evidence type="ECO:0000256" key="10">
    <source>
        <dbReference type="ARBA" id="ARBA00047995"/>
    </source>
</evidence>
<dbReference type="Pfam" id="PF14551">
    <property type="entry name" value="MCM_N"/>
    <property type="match status" value="1"/>
</dbReference>
<dbReference type="Proteomes" id="UP000007264">
    <property type="component" value="Unassembled WGS sequence"/>
</dbReference>
<evidence type="ECO:0000256" key="1">
    <source>
        <dbReference type="ARBA" id="ARBA00004123"/>
    </source>
</evidence>
<dbReference type="OrthoDB" id="1882346at2759"/>
<evidence type="ECO:0000256" key="5">
    <source>
        <dbReference type="ARBA" id="ARBA00022801"/>
    </source>
</evidence>
<comment type="catalytic activity">
    <reaction evidence="10 12">
        <text>ATP + H2O = ADP + phosphate + H(+)</text>
        <dbReference type="Rhea" id="RHEA:13065"/>
        <dbReference type="ChEBI" id="CHEBI:15377"/>
        <dbReference type="ChEBI" id="CHEBI:15378"/>
        <dbReference type="ChEBI" id="CHEBI:30616"/>
        <dbReference type="ChEBI" id="CHEBI:43474"/>
        <dbReference type="ChEBI" id="CHEBI:456216"/>
        <dbReference type="EC" id="3.6.4.12"/>
    </reaction>
</comment>
<dbReference type="InterPro" id="IPR008046">
    <property type="entry name" value="Mcm3"/>
</dbReference>
<evidence type="ECO:0000256" key="7">
    <source>
        <dbReference type="ARBA" id="ARBA00022840"/>
    </source>
</evidence>
<dbReference type="Pfam" id="PF17855">
    <property type="entry name" value="MCM_lid"/>
    <property type="match status" value="1"/>
</dbReference>
<dbReference type="GO" id="GO:0000727">
    <property type="term" value="P:double-strand break repair via break-induced replication"/>
    <property type="evidence" value="ECO:0007669"/>
    <property type="project" value="TreeGrafter"/>
</dbReference>
<dbReference type="GO" id="GO:0005634">
    <property type="term" value="C:nucleus"/>
    <property type="evidence" value="ECO:0007669"/>
    <property type="project" value="UniProtKB-SubCell"/>
</dbReference>
<dbReference type="GO" id="GO:0006271">
    <property type="term" value="P:DNA strand elongation involved in DNA replication"/>
    <property type="evidence" value="ECO:0007669"/>
    <property type="project" value="TreeGrafter"/>
</dbReference>
<dbReference type="SUPFAM" id="SSF52540">
    <property type="entry name" value="P-loop containing nucleoside triphosphate hydrolases"/>
    <property type="match status" value="1"/>
</dbReference>
<protein>
    <recommendedName>
        <fullName evidence="12">DNA replication licensing factor MCM3</fullName>
        <ecNumber evidence="12">3.6.4.12</ecNumber>
    </recommendedName>
</protein>
<keyword evidence="8 11" id="KW-0238">DNA-binding</keyword>
<dbReference type="PRINTS" id="PR01659">
    <property type="entry name" value="MCMPROTEIN3"/>
</dbReference>
<dbReference type="Pfam" id="PF17207">
    <property type="entry name" value="MCM_OB"/>
    <property type="match status" value="1"/>
</dbReference>
<reference evidence="15 16" key="1">
    <citation type="journal article" date="2012" name="Genome Biol.">
        <title>The genome of the polar eukaryotic microalga coccomyxa subellipsoidea reveals traits of cold adaptation.</title>
        <authorList>
            <person name="Blanc G."/>
            <person name="Agarkova I."/>
            <person name="Grimwood J."/>
            <person name="Kuo A."/>
            <person name="Brueggeman A."/>
            <person name="Dunigan D."/>
            <person name="Gurnon J."/>
            <person name="Ladunga I."/>
            <person name="Lindquist E."/>
            <person name="Lucas S."/>
            <person name="Pangilinan J."/>
            <person name="Proschold T."/>
            <person name="Salamov A."/>
            <person name="Schmutz J."/>
            <person name="Weeks D."/>
            <person name="Yamada T."/>
            <person name="Claverie J.M."/>
            <person name="Grigoriev I."/>
            <person name="Van Etten J."/>
            <person name="Lomsadze A."/>
            <person name="Borodovsky M."/>
        </authorList>
    </citation>
    <scope>NUCLEOTIDE SEQUENCE [LARGE SCALE GENOMIC DNA]</scope>
    <source>
        <strain evidence="15 16">C-169</strain>
    </source>
</reference>
<dbReference type="InterPro" id="IPR031327">
    <property type="entry name" value="MCM"/>
</dbReference>
<dbReference type="KEGG" id="csl:COCSUDRAFT_911"/>
<comment type="subcellular location">
    <subcellularLocation>
        <location evidence="1 12">Nucleus</location>
    </subcellularLocation>
</comment>
<dbReference type="Pfam" id="PF00493">
    <property type="entry name" value="MCM"/>
    <property type="match status" value="1"/>
</dbReference>
<dbReference type="GO" id="GO:1902975">
    <property type="term" value="P:mitotic DNA replication initiation"/>
    <property type="evidence" value="ECO:0007669"/>
    <property type="project" value="TreeGrafter"/>
</dbReference>
<dbReference type="GO" id="GO:0005524">
    <property type="term" value="F:ATP binding"/>
    <property type="evidence" value="ECO:0007669"/>
    <property type="project" value="UniProtKB-UniRule"/>
</dbReference>
<keyword evidence="7 11" id="KW-0067">ATP-binding</keyword>
<evidence type="ECO:0000256" key="4">
    <source>
        <dbReference type="ARBA" id="ARBA00022741"/>
    </source>
</evidence>
<dbReference type="PROSITE" id="PS00847">
    <property type="entry name" value="MCM_1"/>
    <property type="match status" value="1"/>
</dbReference>
<dbReference type="FunFam" id="2.20.28.10:FF:000008">
    <property type="entry name" value="DNA helicase"/>
    <property type="match status" value="1"/>
</dbReference>
<evidence type="ECO:0000259" key="14">
    <source>
        <dbReference type="PROSITE" id="PS50051"/>
    </source>
</evidence>
<dbReference type="SMART" id="SM00382">
    <property type="entry name" value="AAA"/>
    <property type="match status" value="1"/>
</dbReference>
<keyword evidence="16" id="KW-1185">Reference proteome</keyword>
<dbReference type="SUPFAM" id="SSF50249">
    <property type="entry name" value="Nucleic acid-binding proteins"/>
    <property type="match status" value="1"/>
</dbReference>
<dbReference type="AlphaFoldDB" id="I0YPW0"/>
<comment type="subunit">
    <text evidence="12">Component of the MCM2-7 complex.</text>
</comment>
<dbReference type="EC" id="3.6.4.12" evidence="12"/>
<dbReference type="RefSeq" id="XP_005644973.1">
    <property type="nucleotide sequence ID" value="XM_005644916.1"/>
</dbReference>
<dbReference type="PRINTS" id="PR01657">
    <property type="entry name" value="MCMFAMILY"/>
</dbReference>
<evidence type="ECO:0000256" key="6">
    <source>
        <dbReference type="ARBA" id="ARBA00022806"/>
    </source>
</evidence>
<feature type="region of interest" description="Disordered" evidence="13">
    <location>
        <begin position="502"/>
        <end position="532"/>
    </location>
</feature>
<dbReference type="PROSITE" id="PS50051">
    <property type="entry name" value="MCM_2"/>
    <property type="match status" value="1"/>
</dbReference>
<keyword evidence="3 12" id="KW-0235">DNA replication</keyword>
<comment type="caution">
    <text evidence="15">The sequence shown here is derived from an EMBL/GenBank/DDBJ whole genome shotgun (WGS) entry which is preliminary data.</text>
</comment>
<evidence type="ECO:0000256" key="2">
    <source>
        <dbReference type="ARBA" id="ARBA00008010"/>
    </source>
</evidence>
<dbReference type="PANTHER" id="PTHR11630">
    <property type="entry name" value="DNA REPLICATION LICENSING FACTOR MCM FAMILY MEMBER"/>
    <property type="match status" value="1"/>
</dbReference>
<dbReference type="GO" id="GO:0003697">
    <property type="term" value="F:single-stranded DNA binding"/>
    <property type="evidence" value="ECO:0007669"/>
    <property type="project" value="TreeGrafter"/>
</dbReference>
<dbReference type="InterPro" id="IPR041562">
    <property type="entry name" value="MCM_lid"/>
</dbReference>
<dbReference type="InterPro" id="IPR003593">
    <property type="entry name" value="AAA+_ATPase"/>
</dbReference>
<dbReference type="PANTHER" id="PTHR11630:SF46">
    <property type="entry name" value="DNA REPLICATION LICENSING FACTOR MCM3-RELATED"/>
    <property type="match status" value="1"/>
</dbReference>
<dbReference type="GO" id="GO:0042555">
    <property type="term" value="C:MCM complex"/>
    <property type="evidence" value="ECO:0007669"/>
    <property type="project" value="UniProtKB-UniRule"/>
</dbReference>
<comment type="similarity">
    <text evidence="2 11">Belongs to the MCM family.</text>
</comment>
<dbReference type="eggNOG" id="KOG0479">
    <property type="taxonomic scope" value="Eukaryota"/>
</dbReference>
<feature type="domain" description="MCM C-terminal AAA(+) ATPase" evidence="14">
    <location>
        <begin position="295"/>
        <end position="501"/>
    </location>
</feature>
<name>I0YPW0_COCSC</name>
<feature type="compositionally biased region" description="Basic and acidic residues" evidence="13">
    <location>
        <begin position="509"/>
        <end position="521"/>
    </location>
</feature>
<evidence type="ECO:0000313" key="15">
    <source>
        <dbReference type="EMBL" id="EIE20429.1"/>
    </source>
</evidence>
<proteinExistence type="inferred from homology"/>
<sequence length="626" mass="68587">MDEQAEQRLTLKRNFGDFLDNDHGFGEYADKVRGLLTKENLDNNRLRLDVDLQDLQNYNANMHRQLLNSPGECIAPFEEALEELVRNNNQKQLKEHQHVHIGFTGEFGPARVNPRSLSAKYISKLVEVEGIVTKCSLVRPKLVKSVHYAEASGQFTTREYRDVTSNSGLPTGSAYPTRDEDDNLLTTEFGLCIYKNHQVITMQELPETAPAGQLPRSAEIIAEDDLVDACKPGDRVAIVGVYKAVPPSANGTISAQFRAVVVASNVKRMVRDAAAAAITVQDIRNVEALAAEPDVLEILARSLAPSIYGHNLIKKALVLLLLGGRERNLANGTHLRGDINCLLVGDPGVAKSQLLRAIMNLAPLAVSTTGRGSSGVGLTAAITHDADTGEKRLEAGAMVLADRGIVCIDEFDKMSDADRVAIHEVMEQQTVTIAKAGIQTSLNARCSVVAAANPLYGSYDKNESLTRNIHLPDSLLSRFDLLFVVLDNLSSQRDREIGAHVLGQHRYRPPGDDGKSGHTMDEAEEDDEEGRDPQADMYAKYDACLHGPRAEGDHPPLSTHFLKKFFSVIRRRASEIELTGEAMEAIGDFYAELRTRSEDSALPVTVRTLETVIRLSTAAAKARLSK</sequence>
<evidence type="ECO:0000313" key="16">
    <source>
        <dbReference type="Proteomes" id="UP000007264"/>
    </source>
</evidence>
<dbReference type="InterPro" id="IPR018525">
    <property type="entry name" value="MCM_CS"/>
</dbReference>
<keyword evidence="9 12" id="KW-0539">Nucleus</keyword>
<dbReference type="SMART" id="SM00350">
    <property type="entry name" value="MCM"/>
    <property type="match status" value="1"/>
</dbReference>
<feature type="non-terminal residue" evidence="15">
    <location>
        <position position="626"/>
    </location>
</feature>
<dbReference type="InterPro" id="IPR001208">
    <property type="entry name" value="MCM_dom"/>
</dbReference>
<dbReference type="STRING" id="574566.I0YPW0"/>
<evidence type="ECO:0000256" key="12">
    <source>
        <dbReference type="RuleBase" id="RU368061"/>
    </source>
</evidence>
<dbReference type="Gene3D" id="2.40.50.140">
    <property type="entry name" value="Nucleic acid-binding proteins"/>
    <property type="match status" value="1"/>
</dbReference>
<dbReference type="InterPro" id="IPR033762">
    <property type="entry name" value="MCM_OB"/>
</dbReference>
<keyword evidence="4 11" id="KW-0547">Nucleotide-binding</keyword>
<evidence type="ECO:0000256" key="9">
    <source>
        <dbReference type="ARBA" id="ARBA00023242"/>
    </source>
</evidence>
<organism evidence="15 16">
    <name type="scientific">Coccomyxa subellipsoidea (strain C-169)</name>
    <name type="common">Green microalga</name>
    <dbReference type="NCBI Taxonomy" id="574566"/>
    <lineage>
        <taxon>Eukaryota</taxon>
        <taxon>Viridiplantae</taxon>
        <taxon>Chlorophyta</taxon>
        <taxon>core chlorophytes</taxon>
        <taxon>Trebouxiophyceae</taxon>
        <taxon>Trebouxiophyceae incertae sedis</taxon>
        <taxon>Coccomyxaceae</taxon>
        <taxon>Coccomyxa</taxon>
        <taxon>Coccomyxa subellipsoidea</taxon>
    </lineage>
</organism>
<accession>I0YPW0</accession>
<dbReference type="InterPro" id="IPR027417">
    <property type="entry name" value="P-loop_NTPase"/>
</dbReference>
<evidence type="ECO:0000256" key="8">
    <source>
        <dbReference type="ARBA" id="ARBA00023125"/>
    </source>
</evidence>
<evidence type="ECO:0000256" key="11">
    <source>
        <dbReference type="RuleBase" id="RU004070"/>
    </source>
</evidence>
<dbReference type="Gene3D" id="2.20.28.10">
    <property type="match status" value="1"/>
</dbReference>
<dbReference type="GO" id="GO:0016887">
    <property type="term" value="F:ATP hydrolysis activity"/>
    <property type="evidence" value="ECO:0007669"/>
    <property type="project" value="RHEA"/>
</dbReference>
<dbReference type="Gene3D" id="3.40.50.300">
    <property type="entry name" value="P-loop containing nucleotide triphosphate hydrolases"/>
    <property type="match status" value="1"/>
</dbReference>
<dbReference type="InterPro" id="IPR027925">
    <property type="entry name" value="MCM_N"/>
</dbReference>
<comment type="function">
    <text evidence="12">Acts as component of the MCM2-7 complex (MCM complex) which is the replicative helicase essential for 'once per cell cycle' DNA replication initiation and elongation in eukaryotic cells. The active ATPase sites in the MCM2-7 ring are formed through the interaction surfaces of two neighboring subunits such that a critical structure of a conserved arginine finger motif is provided in trans relative to the ATP-binding site of the Walker A box of the adjacent subunit. The six ATPase active sites, however, are likely to contribute differentially to the complex helicase activity.</text>
</comment>